<dbReference type="InterPro" id="IPR015815">
    <property type="entry name" value="HIBADH-related"/>
</dbReference>
<reference evidence="7 8" key="1">
    <citation type="submission" date="2020-03" db="EMBL/GenBank/DDBJ databases">
        <title>Sequencing the genomes of 1000 actinobacteria strains.</title>
        <authorList>
            <person name="Klenk H.-P."/>
        </authorList>
    </citation>
    <scope>NUCLEOTIDE SEQUENCE [LARGE SCALE GENOMIC DNA]</scope>
    <source>
        <strain evidence="7 8">DSM 16403</strain>
    </source>
</reference>
<dbReference type="GO" id="GO:0016054">
    <property type="term" value="P:organic acid catabolic process"/>
    <property type="evidence" value="ECO:0007669"/>
    <property type="project" value="UniProtKB-ARBA"/>
</dbReference>
<evidence type="ECO:0000259" key="5">
    <source>
        <dbReference type="Pfam" id="PF03446"/>
    </source>
</evidence>
<feature type="active site" evidence="4">
    <location>
        <position position="169"/>
    </location>
</feature>
<evidence type="ECO:0000313" key="8">
    <source>
        <dbReference type="Proteomes" id="UP000547458"/>
    </source>
</evidence>
<proteinExistence type="inferred from homology"/>
<dbReference type="PIRSF" id="PIRSF000103">
    <property type="entry name" value="HIBADH"/>
    <property type="match status" value="1"/>
</dbReference>
<dbReference type="Proteomes" id="UP000547458">
    <property type="component" value="Unassembled WGS sequence"/>
</dbReference>
<sequence length="298" mass="31270">MSTVAFIGLGNMGSPMARRLIDAGYEVRGFDLSDDARAGLVDASGLAFESPAEAIAGASTVILMLPNSNIVESVITDTEVTAAIDDDTMVIDMSSSEPLRTKALEQLLASAGVRLVDAPVSGGVKGAETGTLTIMVGANDQDFDRASEVLRHLGTVRHAGQVGAGHAAKALNNLMSATHLLVSSEAIHTGCRFGIDPELLLQIVNGSSGRSGSTENKWPNFILPETYDSGFALKLMVKDMKIAVELANQVGIEAALGNSAVELWEQAAHALPDTADHTEIARWVSEMSNLGYGAQHLD</sequence>
<evidence type="ECO:0000256" key="1">
    <source>
        <dbReference type="ARBA" id="ARBA00009080"/>
    </source>
</evidence>
<feature type="domain" description="3-hydroxyisobutyrate dehydrogenase-like NAD-binding" evidence="6">
    <location>
        <begin position="163"/>
        <end position="283"/>
    </location>
</feature>
<dbReference type="AlphaFoldDB" id="A0A846RQF8"/>
<dbReference type="GO" id="GO:0050661">
    <property type="term" value="F:NADP binding"/>
    <property type="evidence" value="ECO:0007669"/>
    <property type="project" value="InterPro"/>
</dbReference>
<dbReference type="RefSeq" id="WP_167995118.1">
    <property type="nucleotide sequence ID" value="NZ_JAATJL010000001.1"/>
</dbReference>
<dbReference type="InterPro" id="IPR002204">
    <property type="entry name" value="3-OH-isobutyrate_DH-rel_CS"/>
</dbReference>
<dbReference type="InterPro" id="IPR036291">
    <property type="entry name" value="NAD(P)-bd_dom_sf"/>
</dbReference>
<evidence type="ECO:0000313" key="7">
    <source>
        <dbReference type="EMBL" id="NJC23790.1"/>
    </source>
</evidence>
<dbReference type="InterPro" id="IPR008927">
    <property type="entry name" value="6-PGluconate_DH-like_C_sf"/>
</dbReference>
<comment type="caution">
    <text evidence="7">The sequence shown here is derived from an EMBL/GenBank/DDBJ whole genome shotgun (WGS) entry which is preliminary data.</text>
</comment>
<dbReference type="Gene3D" id="1.10.1040.10">
    <property type="entry name" value="N-(1-d-carboxylethyl)-l-norvaline Dehydrogenase, domain 2"/>
    <property type="match status" value="1"/>
</dbReference>
<dbReference type="InterPro" id="IPR013328">
    <property type="entry name" value="6PGD_dom2"/>
</dbReference>
<dbReference type="PANTHER" id="PTHR22981:SF7">
    <property type="entry name" value="3-HYDROXYISOBUTYRATE DEHYDROGENASE, MITOCHONDRIAL"/>
    <property type="match status" value="1"/>
</dbReference>
<evidence type="ECO:0000256" key="4">
    <source>
        <dbReference type="PIRSR" id="PIRSR000103-1"/>
    </source>
</evidence>
<dbReference type="GO" id="GO:0051287">
    <property type="term" value="F:NAD binding"/>
    <property type="evidence" value="ECO:0007669"/>
    <property type="project" value="InterPro"/>
</dbReference>
<gene>
    <name evidence="7" type="ORF">BJ994_002866</name>
</gene>
<organism evidence="7 8">
    <name type="scientific">Arthrobacter pigmenti</name>
    <dbReference type="NCBI Taxonomy" id="271432"/>
    <lineage>
        <taxon>Bacteria</taxon>
        <taxon>Bacillati</taxon>
        <taxon>Actinomycetota</taxon>
        <taxon>Actinomycetes</taxon>
        <taxon>Micrococcales</taxon>
        <taxon>Micrococcaceae</taxon>
        <taxon>Arthrobacter</taxon>
    </lineage>
</organism>
<dbReference type="PANTHER" id="PTHR22981">
    <property type="entry name" value="3-HYDROXYISOBUTYRATE DEHYDROGENASE-RELATED"/>
    <property type="match status" value="1"/>
</dbReference>
<dbReference type="SUPFAM" id="SSF51735">
    <property type="entry name" value="NAD(P)-binding Rossmann-fold domains"/>
    <property type="match status" value="1"/>
</dbReference>
<dbReference type="Pfam" id="PF14833">
    <property type="entry name" value="NAD_binding_11"/>
    <property type="match status" value="1"/>
</dbReference>
<dbReference type="EMBL" id="JAATJL010000001">
    <property type="protein sequence ID" value="NJC23790.1"/>
    <property type="molecule type" value="Genomic_DNA"/>
</dbReference>
<feature type="domain" description="6-phosphogluconate dehydrogenase NADP-binding" evidence="5">
    <location>
        <begin position="3"/>
        <end position="155"/>
    </location>
</feature>
<comment type="similarity">
    <text evidence="1">Belongs to the HIBADH-related family.</text>
</comment>
<evidence type="ECO:0000256" key="3">
    <source>
        <dbReference type="ARBA" id="ARBA00023027"/>
    </source>
</evidence>
<evidence type="ECO:0000256" key="2">
    <source>
        <dbReference type="ARBA" id="ARBA00023002"/>
    </source>
</evidence>
<keyword evidence="2 7" id="KW-0560">Oxidoreductase</keyword>
<dbReference type="SUPFAM" id="SSF48179">
    <property type="entry name" value="6-phosphogluconate dehydrogenase C-terminal domain-like"/>
    <property type="match status" value="1"/>
</dbReference>
<keyword evidence="3" id="KW-0520">NAD</keyword>
<dbReference type="EC" id="1.1.1.31" evidence="7"/>
<dbReference type="PROSITE" id="PS00895">
    <property type="entry name" value="3_HYDROXYISOBUT_DH"/>
    <property type="match status" value="1"/>
</dbReference>
<name>A0A846RQF8_9MICC</name>
<dbReference type="GO" id="GO:0008442">
    <property type="term" value="F:3-hydroxyisobutyrate dehydrogenase activity"/>
    <property type="evidence" value="ECO:0007669"/>
    <property type="project" value="UniProtKB-EC"/>
</dbReference>
<dbReference type="Pfam" id="PF03446">
    <property type="entry name" value="NAD_binding_2"/>
    <property type="match status" value="1"/>
</dbReference>
<accession>A0A846RQF8</accession>
<dbReference type="InterPro" id="IPR029154">
    <property type="entry name" value="HIBADH-like_NADP-bd"/>
</dbReference>
<dbReference type="InterPro" id="IPR006115">
    <property type="entry name" value="6PGDH_NADP-bd"/>
</dbReference>
<evidence type="ECO:0000259" key="6">
    <source>
        <dbReference type="Pfam" id="PF14833"/>
    </source>
</evidence>
<keyword evidence="8" id="KW-1185">Reference proteome</keyword>
<dbReference type="Gene3D" id="3.40.50.720">
    <property type="entry name" value="NAD(P)-binding Rossmann-like Domain"/>
    <property type="match status" value="1"/>
</dbReference>
<protein>
    <submittedName>
        <fullName evidence="7">3-hydroxyisobutyrate dehydrogenase</fullName>
        <ecNumber evidence="7">1.1.1.31</ecNumber>
    </submittedName>
</protein>